<dbReference type="Proteomes" id="UP000282613">
    <property type="component" value="Unassembled WGS sequence"/>
</dbReference>
<dbReference type="EMBL" id="UYRS01018376">
    <property type="protein sequence ID" value="VDK34124.1"/>
    <property type="molecule type" value="Genomic_DNA"/>
</dbReference>
<dbReference type="SUPFAM" id="SSF75399">
    <property type="entry name" value="Plakin repeat"/>
    <property type="match status" value="1"/>
</dbReference>
<keyword evidence="3" id="KW-1185">Reference proteome</keyword>
<reference evidence="2 3" key="2">
    <citation type="submission" date="2018-11" db="EMBL/GenBank/DDBJ databases">
        <authorList>
            <consortium name="Pathogen Informatics"/>
        </authorList>
    </citation>
    <scope>NUCLEOTIDE SEQUENCE [LARGE SCALE GENOMIC DNA]</scope>
</reference>
<dbReference type="Gene3D" id="3.90.1290.10">
    <property type="entry name" value="Plakin repeat"/>
    <property type="match status" value="1"/>
</dbReference>
<dbReference type="OrthoDB" id="6266704at2759"/>
<name>A0A158R847_TAEAS</name>
<feature type="region of interest" description="Disordered" evidence="1">
    <location>
        <begin position="243"/>
        <end position="270"/>
    </location>
</feature>
<evidence type="ECO:0000313" key="2">
    <source>
        <dbReference type="EMBL" id="VDK34124.1"/>
    </source>
</evidence>
<sequence length="843" mass="96125">MQDSLHSRTLLTQRHQQRQQPGLTLAIESEEDRTHQLDINLSQNKETNSKMGTVDELFCWTNKLIDTLVMGEENCDKKLKILKRFQEMTECQKLKIQYAKSFLQMSQELDELRRTVSANSPQPFNPQQTEEEPKKWDYIDRSTRFYNTLSADQIKFSNWISSIDERFLAGYTTRDPADNEQVLCAEVLRDFESDQGLVGRQEIVEVVDIEGGNALVSGRAYTTERQFGQKFGLYSTLKSSIERQHRSSGTSSQTCDSCRAKGQARREQESPKISQQIRTWIPLICLQPLNLKTKLMEKALDTRKFVLSVWENYVKETAQAIMNLLYITLRHWSKEKMDVDYGAINGEMKRNLKSFFRSLEGSLSNDWECEIHYELILQQLRLLQSGDSPTNDGSRSEVEEAPNEEKTEQIGQLMLERRIIFRLLEQHQEMMQAFEAAKTGPTKSSLEPLLQLEGSCGPSDDPCEQVGNLKFDSKDTETSCTPDENEKRGSLDSFTSMDAGRPKINLQCAMSETSLLSPPPPFDKPPTPLRQKTGSLSKKLEAAERMEKQYGSEPCILDAVACRRHQAHALTHSGRYRSADLSLKGLDKCSRLRARSFGQCFKSLPRTSYPLPVKKSPPVKLAVVHPVGGMNAGPEVGYVVIMRPSFRERITTVLDTRRRKRVSIHAAIERGIAGFEGGATDAEEAEERLSENEQKERFFVYDTACGTKLNFSQALKAGIIHYDSSATESIVFDEYAKSEWRGVKSVYHPLVYRVEQVREVVERGGKLIRQKHNWMPFHRAVETGRLDRRTAEYVVRTGGDGDKWGEEVLRLPFSKALAYGLVKVVPLRHCLIEKLPRDKCIFA</sequence>
<feature type="region of interest" description="Disordered" evidence="1">
    <location>
        <begin position="472"/>
        <end position="497"/>
    </location>
</feature>
<feature type="compositionally biased region" description="Polar residues" evidence="1">
    <location>
        <begin position="247"/>
        <end position="256"/>
    </location>
</feature>
<gene>
    <name evidence="2" type="ORF">TASK_LOCUS4861</name>
</gene>
<feature type="compositionally biased region" description="Basic and acidic residues" evidence="1">
    <location>
        <begin position="394"/>
        <end position="408"/>
    </location>
</feature>
<organism evidence="4">
    <name type="scientific">Taenia asiatica</name>
    <name type="common">Asian tapeworm</name>
    <dbReference type="NCBI Taxonomy" id="60517"/>
    <lineage>
        <taxon>Eukaryota</taxon>
        <taxon>Metazoa</taxon>
        <taxon>Spiralia</taxon>
        <taxon>Lophotrochozoa</taxon>
        <taxon>Platyhelminthes</taxon>
        <taxon>Cestoda</taxon>
        <taxon>Eucestoda</taxon>
        <taxon>Cyclophyllidea</taxon>
        <taxon>Taeniidae</taxon>
        <taxon>Taenia</taxon>
    </lineage>
</organism>
<feature type="region of interest" description="Disordered" evidence="1">
    <location>
        <begin position="1"/>
        <end position="22"/>
    </location>
</feature>
<accession>A0A158R847</accession>
<protein>
    <submittedName>
        <fullName evidence="2 4">Uncharacterized protein</fullName>
    </submittedName>
</protein>
<dbReference type="WBParaSite" id="TASK_0000486001-mRNA-1">
    <property type="protein sequence ID" value="TASK_0000486001-mRNA-1"/>
    <property type="gene ID" value="TASK_0000486001"/>
</dbReference>
<evidence type="ECO:0000313" key="3">
    <source>
        <dbReference type="Proteomes" id="UP000282613"/>
    </source>
</evidence>
<feature type="compositionally biased region" description="Low complexity" evidence="1">
    <location>
        <begin position="8"/>
        <end position="22"/>
    </location>
</feature>
<proteinExistence type="predicted"/>
<feature type="region of interest" description="Disordered" evidence="1">
    <location>
        <begin position="386"/>
        <end position="409"/>
    </location>
</feature>
<evidence type="ECO:0000256" key="1">
    <source>
        <dbReference type="SAM" id="MobiDB-lite"/>
    </source>
</evidence>
<dbReference type="InterPro" id="IPR035915">
    <property type="entry name" value="Plakin_repeat_sf"/>
</dbReference>
<reference evidence="4" key="1">
    <citation type="submission" date="2016-04" db="UniProtKB">
        <authorList>
            <consortium name="WormBaseParasite"/>
        </authorList>
    </citation>
    <scope>IDENTIFICATION</scope>
</reference>
<dbReference type="AlphaFoldDB" id="A0A158R847"/>
<evidence type="ECO:0000313" key="4">
    <source>
        <dbReference type="WBParaSite" id="TASK_0000486001-mRNA-1"/>
    </source>
</evidence>